<dbReference type="NCBIfam" id="TIGR02167">
    <property type="entry name" value="Liste_lipo_26"/>
    <property type="match status" value="4"/>
</dbReference>
<dbReference type="EMBL" id="MN740625">
    <property type="protein sequence ID" value="QHS78923.1"/>
    <property type="molecule type" value="Genomic_DNA"/>
</dbReference>
<sequence>MVTKRKSKLKGGVLVASDIPDKFIVTDSTLSPILEKYLQGDSSIPNINEWDVSGVTNMDRLFYRRKDFNEDIRNWNVYNVTSLDHIFAEDCLIQYEYLPVRFRPLKATDETIRSLVRDYYNGKQRYISLDLWNVSRVTNMSLLFENRSVNEDISGWDVSNVTNMNGMFALCLHFNQDISRWDVSKVTDMNGMFAGCQKLKVDLSNWNTRNVTNMNSMFAGCQKLKVDLSDWDTTNVVTMERMFYFTDMPGHFKPHLKSRTHSDDFDVVILVLMHGNTTTSCPTNHEPNFANATLLEATPCGVINFCMGHSEPGAIVKYVRKNIKNPAFVSDLQEYLRTVKKKNIENAYIDEKSKSDYQWYIRERGWQILTNGYMDREYSPDSDKTSVIQHILVCYAKNQIGAFMENEGLTQSYKISSRTDLMHLLKDSGYGKPLIIDLSCGGFLEEKEDTELQRLIDLGRRIKVAGTRRRKMKRRRTK</sequence>
<protein>
    <recommendedName>
        <fullName evidence="2">BspA family leucine-rich repeat surface protein</fullName>
    </recommendedName>
</protein>
<accession>A0A6C0AHI9</accession>
<dbReference type="InterPro" id="IPR032675">
    <property type="entry name" value="LRR_dom_sf"/>
</dbReference>
<dbReference type="InterPro" id="IPR011889">
    <property type="entry name" value="Liste_lipo_26"/>
</dbReference>
<name>A0A6C0AHI9_9ZZZZ</name>
<reference evidence="1" key="1">
    <citation type="journal article" date="2020" name="Nature">
        <title>Giant virus diversity and host interactions through global metagenomics.</title>
        <authorList>
            <person name="Schulz F."/>
            <person name="Roux S."/>
            <person name="Paez-Espino D."/>
            <person name="Jungbluth S."/>
            <person name="Walsh D.A."/>
            <person name="Denef V.J."/>
            <person name="McMahon K.D."/>
            <person name="Konstantinidis K.T."/>
            <person name="Eloe-Fadrosh E.A."/>
            <person name="Kyrpides N.C."/>
            <person name="Woyke T."/>
        </authorList>
    </citation>
    <scope>NUCLEOTIDE SEQUENCE</scope>
    <source>
        <strain evidence="1">GVMAG-S-1035118-87</strain>
    </source>
</reference>
<dbReference type="Pfam" id="PF03382">
    <property type="entry name" value="DUF285"/>
    <property type="match status" value="2"/>
</dbReference>
<dbReference type="Gene3D" id="3.80.10.10">
    <property type="entry name" value="Ribonuclease Inhibitor"/>
    <property type="match status" value="1"/>
</dbReference>
<evidence type="ECO:0008006" key="2">
    <source>
        <dbReference type="Google" id="ProtNLM"/>
    </source>
</evidence>
<organism evidence="1">
    <name type="scientific">viral metagenome</name>
    <dbReference type="NCBI Taxonomy" id="1070528"/>
    <lineage>
        <taxon>unclassified sequences</taxon>
        <taxon>metagenomes</taxon>
        <taxon>organismal metagenomes</taxon>
    </lineage>
</organism>
<dbReference type="AlphaFoldDB" id="A0A6C0AHI9"/>
<dbReference type="InterPro" id="IPR005046">
    <property type="entry name" value="DUF285"/>
</dbReference>
<evidence type="ECO:0000313" key="1">
    <source>
        <dbReference type="EMBL" id="QHS78923.1"/>
    </source>
</evidence>
<proteinExistence type="predicted"/>